<name>A0A564YRA6_HYMDI</name>
<dbReference type="InterPro" id="IPR012677">
    <property type="entry name" value="Nucleotide-bd_a/b_plait_sf"/>
</dbReference>
<organism evidence="5 6">
    <name type="scientific">Hymenolepis diminuta</name>
    <name type="common">Rat tapeworm</name>
    <dbReference type="NCBI Taxonomy" id="6216"/>
    <lineage>
        <taxon>Eukaryota</taxon>
        <taxon>Metazoa</taxon>
        <taxon>Spiralia</taxon>
        <taxon>Lophotrochozoa</taxon>
        <taxon>Platyhelminthes</taxon>
        <taxon>Cestoda</taxon>
        <taxon>Eucestoda</taxon>
        <taxon>Cyclophyllidea</taxon>
        <taxon>Hymenolepididae</taxon>
        <taxon>Hymenolepis</taxon>
    </lineage>
</organism>
<dbReference type="Proteomes" id="UP000321570">
    <property type="component" value="Unassembled WGS sequence"/>
</dbReference>
<accession>A0A564YRA6</accession>
<dbReference type="EMBL" id="CABIJS010000333">
    <property type="protein sequence ID" value="VUZ49822.1"/>
    <property type="molecule type" value="Genomic_DNA"/>
</dbReference>
<evidence type="ECO:0000313" key="5">
    <source>
        <dbReference type="EMBL" id="VUZ49822.1"/>
    </source>
</evidence>
<evidence type="ECO:0000256" key="1">
    <source>
        <dbReference type="ARBA" id="ARBA00022737"/>
    </source>
</evidence>
<evidence type="ECO:0000259" key="4">
    <source>
        <dbReference type="PROSITE" id="PS50102"/>
    </source>
</evidence>
<dbReference type="SMART" id="SM00360">
    <property type="entry name" value="RRM"/>
    <property type="match status" value="1"/>
</dbReference>
<dbReference type="FunFam" id="3.30.70.330:FF:000383">
    <property type="entry name" value="Sex lethal, isoform D"/>
    <property type="match status" value="1"/>
</dbReference>
<dbReference type="GO" id="GO:0005737">
    <property type="term" value="C:cytoplasm"/>
    <property type="evidence" value="ECO:0007669"/>
    <property type="project" value="UniProtKB-ARBA"/>
</dbReference>
<gene>
    <name evidence="5" type="ORF">WMSIL1_LOCUS8415</name>
</gene>
<dbReference type="GO" id="GO:0010629">
    <property type="term" value="P:negative regulation of gene expression"/>
    <property type="evidence" value="ECO:0007669"/>
    <property type="project" value="UniProtKB-ARBA"/>
</dbReference>
<dbReference type="InterPro" id="IPR000504">
    <property type="entry name" value="RRM_dom"/>
</dbReference>
<sequence length="261" mass="29611">NARIHSGEYHSSTFSYKIAEICSNLYSKTSVLSIKNMESANVETQSQIIIPTESVTGTNNRRLDAEYLSTQNFSLEQLALFNDLYAKLYSGNAFLLQSNLPPIPNLYLYNPFWAPFPPNYPPPTFPAYYFDPNQNSTTTVPSQCHAEPPFTEKVIRERVKLPFGPEGANIYISHLPKFVDDDYLRSLFEPYGRVLSTKVNIDNRTGESKGIGFVSYDSREAAQRAIGAMNGHHIDNKRLKVQLKRSKEHNTNPPKTDNEDH</sequence>
<dbReference type="InterPro" id="IPR050502">
    <property type="entry name" value="Euk_RNA-bind_prot"/>
</dbReference>
<dbReference type="Gene3D" id="3.30.70.330">
    <property type="match status" value="1"/>
</dbReference>
<evidence type="ECO:0000313" key="6">
    <source>
        <dbReference type="Proteomes" id="UP000321570"/>
    </source>
</evidence>
<dbReference type="Pfam" id="PF00076">
    <property type="entry name" value="RRM_1"/>
    <property type="match status" value="1"/>
</dbReference>
<keyword evidence="6" id="KW-1185">Reference proteome</keyword>
<reference evidence="5 6" key="1">
    <citation type="submission" date="2019-07" db="EMBL/GenBank/DDBJ databases">
        <authorList>
            <person name="Jastrzebski P J."/>
            <person name="Paukszto L."/>
            <person name="Jastrzebski P J."/>
        </authorList>
    </citation>
    <scope>NUCLEOTIDE SEQUENCE [LARGE SCALE GENOMIC DNA]</scope>
    <source>
        <strain evidence="5 6">WMS-il1</strain>
    </source>
</reference>
<feature type="domain" description="RRM" evidence="4">
    <location>
        <begin position="168"/>
        <end position="246"/>
    </location>
</feature>
<dbReference type="SUPFAM" id="SSF54928">
    <property type="entry name" value="RNA-binding domain, RBD"/>
    <property type="match status" value="1"/>
</dbReference>
<dbReference type="PANTHER" id="PTHR48025">
    <property type="entry name" value="OS02G0815200 PROTEIN"/>
    <property type="match status" value="1"/>
</dbReference>
<keyword evidence="2 3" id="KW-0694">RNA-binding</keyword>
<proteinExistence type="predicted"/>
<dbReference type="PROSITE" id="PS50102">
    <property type="entry name" value="RRM"/>
    <property type="match status" value="1"/>
</dbReference>
<protein>
    <recommendedName>
        <fullName evidence="4">RRM domain-containing protein</fullName>
    </recommendedName>
</protein>
<dbReference type="GO" id="GO:0009967">
    <property type="term" value="P:positive regulation of signal transduction"/>
    <property type="evidence" value="ECO:0007669"/>
    <property type="project" value="UniProtKB-ARBA"/>
</dbReference>
<dbReference type="AlphaFoldDB" id="A0A564YRA6"/>
<feature type="non-terminal residue" evidence="5">
    <location>
        <position position="1"/>
    </location>
</feature>
<dbReference type="CDD" id="cd12362">
    <property type="entry name" value="RRM3_CELF1-6"/>
    <property type="match status" value="1"/>
</dbReference>
<evidence type="ECO:0000256" key="2">
    <source>
        <dbReference type="ARBA" id="ARBA00022884"/>
    </source>
</evidence>
<dbReference type="PANTHER" id="PTHR48025:SF1">
    <property type="entry name" value="RRM DOMAIN-CONTAINING PROTEIN"/>
    <property type="match status" value="1"/>
</dbReference>
<dbReference type="InterPro" id="IPR035979">
    <property type="entry name" value="RBD_domain_sf"/>
</dbReference>
<evidence type="ECO:0000256" key="3">
    <source>
        <dbReference type="PROSITE-ProRule" id="PRU00176"/>
    </source>
</evidence>
<keyword evidence="1" id="KW-0677">Repeat</keyword>
<dbReference type="GO" id="GO:0003729">
    <property type="term" value="F:mRNA binding"/>
    <property type="evidence" value="ECO:0007669"/>
    <property type="project" value="UniProtKB-ARBA"/>
</dbReference>